<proteinExistence type="predicted"/>
<gene>
    <name evidence="2" type="ORF">KFK09_002047</name>
</gene>
<evidence type="ECO:0000313" key="3">
    <source>
        <dbReference type="Proteomes" id="UP000829196"/>
    </source>
</evidence>
<organism evidence="2 3">
    <name type="scientific">Dendrobium nobile</name>
    <name type="common">Orchid</name>
    <dbReference type="NCBI Taxonomy" id="94219"/>
    <lineage>
        <taxon>Eukaryota</taxon>
        <taxon>Viridiplantae</taxon>
        <taxon>Streptophyta</taxon>
        <taxon>Embryophyta</taxon>
        <taxon>Tracheophyta</taxon>
        <taxon>Spermatophyta</taxon>
        <taxon>Magnoliopsida</taxon>
        <taxon>Liliopsida</taxon>
        <taxon>Asparagales</taxon>
        <taxon>Orchidaceae</taxon>
        <taxon>Epidendroideae</taxon>
        <taxon>Malaxideae</taxon>
        <taxon>Dendrobiinae</taxon>
        <taxon>Dendrobium</taxon>
    </lineage>
</organism>
<evidence type="ECO:0000256" key="1">
    <source>
        <dbReference type="SAM" id="MobiDB-lite"/>
    </source>
</evidence>
<accession>A0A8T3CCN8</accession>
<evidence type="ECO:0000313" key="2">
    <source>
        <dbReference type="EMBL" id="KAI0529495.1"/>
    </source>
</evidence>
<reference evidence="2" key="1">
    <citation type="journal article" date="2022" name="Front. Genet.">
        <title>Chromosome-Scale Assembly of the Dendrobium nobile Genome Provides Insights Into the Molecular Mechanism of the Biosynthesis of the Medicinal Active Ingredient of Dendrobium.</title>
        <authorList>
            <person name="Xu Q."/>
            <person name="Niu S.-C."/>
            <person name="Li K.-L."/>
            <person name="Zheng P.-J."/>
            <person name="Zhang X.-J."/>
            <person name="Jia Y."/>
            <person name="Liu Y."/>
            <person name="Niu Y.-X."/>
            <person name="Yu L.-H."/>
            <person name="Chen D.-F."/>
            <person name="Zhang G.-Q."/>
        </authorList>
    </citation>
    <scope>NUCLEOTIDE SEQUENCE</scope>
    <source>
        <tissue evidence="2">Leaf</tissue>
    </source>
</reference>
<protein>
    <submittedName>
        <fullName evidence="2">Uncharacterized protein</fullName>
    </submittedName>
</protein>
<name>A0A8T3CCN8_DENNO</name>
<comment type="caution">
    <text evidence="2">The sequence shown here is derived from an EMBL/GenBank/DDBJ whole genome shotgun (WGS) entry which is preliminary data.</text>
</comment>
<dbReference type="AlphaFoldDB" id="A0A8T3CCN8"/>
<feature type="region of interest" description="Disordered" evidence="1">
    <location>
        <begin position="77"/>
        <end position="110"/>
    </location>
</feature>
<dbReference type="Proteomes" id="UP000829196">
    <property type="component" value="Unassembled WGS sequence"/>
</dbReference>
<keyword evidence="3" id="KW-1185">Reference proteome</keyword>
<dbReference type="EMBL" id="JAGYWB010000002">
    <property type="protein sequence ID" value="KAI0529495.1"/>
    <property type="molecule type" value="Genomic_DNA"/>
</dbReference>
<sequence>MALASDWVPIGDGRARTWLRVRIAQRKPASSRRTPVACAKERGVGVGLGDVSSVGDRVGAGFDGLCEWRKARERELGPCEQGEETTVGFLTQGEEAREGERSVRERDRKF</sequence>
<feature type="compositionally biased region" description="Basic and acidic residues" evidence="1">
    <location>
        <begin position="94"/>
        <end position="110"/>
    </location>
</feature>